<keyword evidence="5 6" id="KW-0472">Membrane</keyword>
<dbReference type="PANTHER" id="PTHR13193:SF0">
    <property type="entry name" value="PAT COMPLEX SUBUNIT ASTERIX"/>
    <property type="match status" value="1"/>
</dbReference>
<feature type="transmembrane region" description="Helical" evidence="6">
    <location>
        <begin position="42"/>
        <end position="73"/>
    </location>
</feature>
<dbReference type="InterPro" id="IPR005351">
    <property type="entry name" value="ASTER"/>
</dbReference>
<evidence type="ECO:0000313" key="7">
    <source>
        <dbReference type="EMBL" id="CAL8148474.1"/>
    </source>
</evidence>
<keyword evidence="8" id="KW-1185">Reference proteome</keyword>
<reference evidence="7 8" key="1">
    <citation type="submission" date="2024-08" db="EMBL/GenBank/DDBJ databases">
        <authorList>
            <person name="Cucini C."/>
            <person name="Frati F."/>
        </authorList>
    </citation>
    <scope>NUCLEOTIDE SEQUENCE [LARGE SCALE GENOMIC DNA]</scope>
</reference>
<proteinExistence type="inferred from homology"/>
<evidence type="ECO:0008006" key="9">
    <source>
        <dbReference type="Google" id="ProtNLM"/>
    </source>
</evidence>
<dbReference type="PANTHER" id="PTHR13193">
    <property type="entry name" value="CGI-140"/>
    <property type="match status" value="1"/>
</dbReference>
<dbReference type="Pfam" id="PF03669">
    <property type="entry name" value="ASTER"/>
    <property type="match status" value="1"/>
</dbReference>
<protein>
    <recommendedName>
        <fullName evidence="9">Protein Asterix</fullName>
    </recommendedName>
</protein>
<keyword evidence="4 6" id="KW-1133">Transmembrane helix</keyword>
<dbReference type="EMBL" id="CAXLJM020000170">
    <property type="protein sequence ID" value="CAL8148474.1"/>
    <property type="molecule type" value="Genomic_DNA"/>
</dbReference>
<comment type="subcellular location">
    <subcellularLocation>
        <location evidence="1">Membrane</location>
    </subcellularLocation>
</comment>
<comment type="similarity">
    <text evidence="2">Belongs to the Asterix family.</text>
</comment>
<evidence type="ECO:0000256" key="5">
    <source>
        <dbReference type="ARBA" id="ARBA00023136"/>
    </source>
</evidence>
<name>A0ABP1S9Q6_9HEXA</name>
<evidence type="ECO:0000256" key="4">
    <source>
        <dbReference type="ARBA" id="ARBA00022989"/>
    </source>
</evidence>
<comment type="caution">
    <text evidence="7">The sequence shown here is derived from an EMBL/GenBank/DDBJ whole genome shotgun (WGS) entry which is preliminary data.</text>
</comment>
<evidence type="ECO:0000256" key="6">
    <source>
        <dbReference type="SAM" id="Phobius"/>
    </source>
</evidence>
<evidence type="ECO:0000256" key="3">
    <source>
        <dbReference type="ARBA" id="ARBA00022692"/>
    </source>
</evidence>
<gene>
    <name evidence="7" type="ORF">ODALV1_LOCUS31435</name>
</gene>
<evidence type="ECO:0000256" key="1">
    <source>
        <dbReference type="ARBA" id="ARBA00004370"/>
    </source>
</evidence>
<dbReference type="Proteomes" id="UP001642540">
    <property type="component" value="Unassembled WGS sequence"/>
</dbReference>
<evidence type="ECO:0000313" key="8">
    <source>
        <dbReference type="Proteomes" id="UP001642540"/>
    </source>
</evidence>
<sequence length="108" mass="11920">MDAGAPSVKKSERIKKWANSRSDINGNPVGLLDEPTVAFDTYLLFGMLFGILGVVIQTKMMAWMACYCTLFCVANYRSEADLRQILSSFLVSGMSLVMLYVKDPSPLA</sequence>
<keyword evidence="3 6" id="KW-0812">Transmembrane</keyword>
<accession>A0ABP1S9Q6</accession>
<evidence type="ECO:0000256" key="2">
    <source>
        <dbReference type="ARBA" id="ARBA00009066"/>
    </source>
</evidence>
<organism evidence="7 8">
    <name type="scientific">Orchesella dallaii</name>
    <dbReference type="NCBI Taxonomy" id="48710"/>
    <lineage>
        <taxon>Eukaryota</taxon>
        <taxon>Metazoa</taxon>
        <taxon>Ecdysozoa</taxon>
        <taxon>Arthropoda</taxon>
        <taxon>Hexapoda</taxon>
        <taxon>Collembola</taxon>
        <taxon>Entomobryomorpha</taxon>
        <taxon>Entomobryoidea</taxon>
        <taxon>Orchesellidae</taxon>
        <taxon>Orchesellinae</taxon>
        <taxon>Orchesella</taxon>
    </lineage>
</organism>